<dbReference type="SUPFAM" id="SSF52540">
    <property type="entry name" value="P-loop containing nucleoside triphosphate hydrolases"/>
    <property type="match status" value="2"/>
</dbReference>
<evidence type="ECO:0000313" key="6">
    <source>
        <dbReference type="EMBL" id="SFH65541.1"/>
    </source>
</evidence>
<dbReference type="RefSeq" id="WP_075441603.1">
    <property type="nucleotide sequence ID" value="NZ_FOQK01000001.1"/>
</dbReference>
<dbReference type="InterPro" id="IPR038729">
    <property type="entry name" value="Rad50/SbcC_AAA"/>
</dbReference>
<dbReference type="Gene3D" id="3.40.50.300">
    <property type="entry name" value="P-loop containing nucleotide triphosphate hydrolases"/>
    <property type="match status" value="2"/>
</dbReference>
<dbReference type="PANTHER" id="PTHR32114:SF2">
    <property type="entry name" value="ABC TRANSPORTER ABCH.3"/>
    <property type="match status" value="1"/>
</dbReference>
<comment type="subunit">
    <text evidence="2">Heterodimer of SbcC and SbcD.</text>
</comment>
<evidence type="ECO:0000313" key="7">
    <source>
        <dbReference type="Proteomes" id="UP000183639"/>
    </source>
</evidence>
<sequence>MKPIQLTIQAFGSYGERAVIDFTKPTQNLFLVTGDTGAGKTTIFDAIVYALYGDKSEKNDRKNAAIPNLQSQYAALDVTPFVELAFSETVGGQEQIYIVHRVPNHRRKTKRGNAETGEKESVTLTLPDHTDYPGNKDAINAKLRELVGLTKEQFMQVGMIAQGDFMRILRAPTSDKREIFRRLFHTEIFEEIVSRLGERNNQYREALQNILQVCKARAEDIIIPANFVEQTGMEELLRKIRKDKTPSLVDFETLQTYLAAACDVLAHEAEKASAESEAAQQAYDAGNVELTKAEAVKRAFDQLAEARESWQGYKQQEAAMAEAESCARRIRAAYAIQNAYKAWESQQKVVADTEDLQQQQQKALPELRQQSAAAATAVTAAKAEQDKAAEVFGQVQAEVKAALDIFAEVAAKNEELQKAAQAAQVAEAAAEQARQKLAAYQEQAGGWQQQVKALPEARIKQGQLEQQKQAFLQYEAEVNDGINLGKKMKKAEETAEGAKVLFQEAQRLYQEKQVRYEREQQVFLNAQAGILAESLVSGQPCPVCGSLEHPHPHVLAEAAKPLAREDLERLAAEVAELNNKQQKAAADSGEAKVNFDKSKEQFDMSLAKLRQKVPGCERAATLNEIYQKVRQQLAACEEDMRKLTGQIGTLEEIQQQLDKSAEMLKKLQDDKDALTEKCQQARNQQDTAAKTRQLLLGKLSFATREEAESTRAKAKDGLTRCEEAYGRADQVAKELQAKLAEAQTILNRCQQELPDKQHKSQELQLAYQQALQEKGLSEENWQAVAGAYEEKRAETMQQEVQAWRDAYHAAAGRLEAAEKVVAGQTLPDVGTLREKREAARASLAQAAERLARINGQADCDKRALEYLRQQLDSRAALGKTARSVSNLYERLSGKRSGARMDIETYVQRCYLQQILSAANRRFRAMSGNQFELQMLDDAEAARGGNHGLDLKVFHTVTGKDRAIQTLSGGESFMAALSLALGLSDQIQANRTSIHLDVLFIDEGFGSLDDNARNEAVRVLQKMAGGSKLVGIISHVTELKQEIDNQLVVTKGDKGSHVQWQIS</sequence>
<dbReference type="OrthoDB" id="9795626at2"/>
<feature type="domain" description="Rad50/SbcC-type AAA" evidence="5">
    <location>
        <begin position="5"/>
        <end position="217"/>
    </location>
</feature>
<dbReference type="GO" id="GO:0016887">
    <property type="term" value="F:ATP hydrolysis activity"/>
    <property type="evidence" value="ECO:0007669"/>
    <property type="project" value="InterPro"/>
</dbReference>
<evidence type="ECO:0000256" key="3">
    <source>
        <dbReference type="ARBA" id="ARBA00013368"/>
    </source>
</evidence>
<accession>A0A1I3BUV8</accession>
<dbReference type="GO" id="GO:0004527">
    <property type="term" value="F:exonuclease activity"/>
    <property type="evidence" value="ECO:0007669"/>
    <property type="project" value="UniProtKB-KW"/>
</dbReference>
<feature type="coiled-coil region" evidence="4">
    <location>
        <begin position="829"/>
        <end position="856"/>
    </location>
</feature>
<keyword evidence="6" id="KW-0378">Hydrolase</keyword>
<dbReference type="EMBL" id="FOQK01000001">
    <property type="protein sequence ID" value="SFH65541.1"/>
    <property type="molecule type" value="Genomic_DNA"/>
</dbReference>
<keyword evidence="6" id="KW-0540">Nuclease</keyword>
<keyword evidence="6" id="KW-0269">Exonuclease</keyword>
<keyword evidence="4" id="KW-0175">Coiled coil</keyword>
<dbReference type="GO" id="GO:0006302">
    <property type="term" value="P:double-strand break repair"/>
    <property type="evidence" value="ECO:0007669"/>
    <property type="project" value="InterPro"/>
</dbReference>
<gene>
    <name evidence="6" type="ORF">SAMN04487861_101215</name>
</gene>
<proteinExistence type="inferred from homology"/>
<protein>
    <recommendedName>
        <fullName evidence="3">Nuclease SbcCD subunit C</fullName>
    </recommendedName>
</protein>
<feature type="coiled-coil region" evidence="4">
    <location>
        <begin position="560"/>
        <end position="587"/>
    </location>
</feature>
<dbReference type="Pfam" id="PF13558">
    <property type="entry name" value="SbcC_Walker_B"/>
    <property type="match status" value="1"/>
</dbReference>
<dbReference type="AlphaFoldDB" id="A0A1I3BUV8"/>
<evidence type="ECO:0000256" key="1">
    <source>
        <dbReference type="ARBA" id="ARBA00006930"/>
    </source>
</evidence>
<organism evidence="6 7">
    <name type="scientific">Selenomonas ruminantium</name>
    <dbReference type="NCBI Taxonomy" id="971"/>
    <lineage>
        <taxon>Bacteria</taxon>
        <taxon>Bacillati</taxon>
        <taxon>Bacillota</taxon>
        <taxon>Negativicutes</taxon>
        <taxon>Selenomonadales</taxon>
        <taxon>Selenomonadaceae</taxon>
        <taxon>Selenomonas</taxon>
    </lineage>
</organism>
<dbReference type="PANTHER" id="PTHR32114">
    <property type="entry name" value="ABC TRANSPORTER ABCH.3"/>
    <property type="match status" value="1"/>
</dbReference>
<reference evidence="6 7" key="1">
    <citation type="submission" date="2016-10" db="EMBL/GenBank/DDBJ databases">
        <authorList>
            <person name="de Groot N.N."/>
        </authorList>
    </citation>
    <scope>NUCLEOTIDE SEQUENCE [LARGE SCALE GENOMIC DNA]</scope>
    <source>
        <strain evidence="6 7">Z108</strain>
    </source>
</reference>
<feature type="coiled-coil region" evidence="4">
    <location>
        <begin position="619"/>
        <end position="691"/>
    </location>
</feature>
<feature type="coiled-coil region" evidence="4">
    <location>
        <begin position="409"/>
        <end position="450"/>
    </location>
</feature>
<evidence type="ECO:0000256" key="4">
    <source>
        <dbReference type="SAM" id="Coils"/>
    </source>
</evidence>
<name>A0A1I3BUV8_SELRU</name>
<dbReference type="InterPro" id="IPR027417">
    <property type="entry name" value="P-loop_NTPase"/>
</dbReference>
<evidence type="ECO:0000256" key="2">
    <source>
        <dbReference type="ARBA" id="ARBA00011322"/>
    </source>
</evidence>
<evidence type="ECO:0000259" key="5">
    <source>
        <dbReference type="Pfam" id="PF13476"/>
    </source>
</evidence>
<dbReference type="Proteomes" id="UP000183639">
    <property type="component" value="Unassembled WGS sequence"/>
</dbReference>
<dbReference type="Pfam" id="PF13476">
    <property type="entry name" value="AAA_23"/>
    <property type="match status" value="1"/>
</dbReference>
<comment type="similarity">
    <text evidence="1">Belongs to the SMC family. SbcC subfamily.</text>
</comment>